<feature type="transmembrane region" description="Helical" evidence="6">
    <location>
        <begin position="189"/>
        <end position="208"/>
    </location>
</feature>
<keyword evidence="4 6" id="KW-0472">Membrane</keyword>
<dbReference type="OrthoDB" id="6884957at2759"/>
<accession>A0A7E5VDX9</accession>
<protein>
    <submittedName>
        <fullName evidence="9">Solute carrier family 22 member 3-like isoform X1</fullName>
    </submittedName>
</protein>
<dbReference type="Gene3D" id="1.20.1250.20">
    <property type="entry name" value="MFS general substrate transporter like domains"/>
    <property type="match status" value="1"/>
</dbReference>
<dbReference type="AlphaFoldDB" id="A0A7E5VDX9"/>
<proteinExistence type="predicted"/>
<feature type="transmembrane region" description="Helical" evidence="6">
    <location>
        <begin position="360"/>
        <end position="379"/>
    </location>
</feature>
<dbReference type="KEGG" id="tnl:113492960"/>
<dbReference type="InParanoid" id="A0A7E5VDX9"/>
<evidence type="ECO:0000256" key="2">
    <source>
        <dbReference type="ARBA" id="ARBA00022692"/>
    </source>
</evidence>
<dbReference type="Pfam" id="PF00083">
    <property type="entry name" value="Sugar_tr"/>
    <property type="match status" value="1"/>
</dbReference>
<dbReference type="RefSeq" id="XP_026726509.1">
    <property type="nucleotide sequence ID" value="XM_026870708.1"/>
</dbReference>
<dbReference type="GO" id="GO:0022857">
    <property type="term" value="F:transmembrane transporter activity"/>
    <property type="evidence" value="ECO:0007669"/>
    <property type="project" value="InterPro"/>
</dbReference>
<dbReference type="PROSITE" id="PS00216">
    <property type="entry name" value="SUGAR_TRANSPORT_1"/>
    <property type="match status" value="1"/>
</dbReference>
<evidence type="ECO:0000256" key="1">
    <source>
        <dbReference type="ARBA" id="ARBA00004141"/>
    </source>
</evidence>
<reference evidence="9" key="1">
    <citation type="submission" date="2025-08" db="UniProtKB">
        <authorList>
            <consortium name="RefSeq"/>
        </authorList>
    </citation>
    <scope>IDENTIFICATION</scope>
</reference>
<evidence type="ECO:0000313" key="8">
    <source>
        <dbReference type="Proteomes" id="UP000322000"/>
    </source>
</evidence>
<sequence>MAHEMKTLNGRKEEQEPDFPMKHSESDELEDVLRHVGEFGRYQKILFLLLMPFGFFFAFVYFVQMFITLTPATHFCAVPELAHLDLELRRNLTAPLLKTGGYDKCRTFVTNWTQVLETLTPPSPETETVPCRDGWVYDYTDIRYSSVVTERDWVCENAGNVPLAQAIFFVGAIVGGLFFGWLADEYGRVPALIGSNLVGGIGGIMTIYTNHFIDFAICRFLVGMAFDNGFMMAYILVLEYVSPRHRTLVANLSIALYFGAGCLSLPWLAVWIGDWRMLLWVTSGPMLISLVAGYLMPESARWYASRGRVNSAVSVLRKFERVNGTKIPDDVMDEFIMSVNKSKTSGESLLVLAKSAPLRVTMLLMFFVYMSCSVIFDGLVRMSDAFGLDFFIAFTMTSATEMPSVVLLAFLLDRLGRRSMTAGPMFIAGVLILVAMFVPKGIPQALLAVFSRFCINMAYNAVIQWATELLPTGVRASGSAALHISGYVSALLSPYIVFSERLWTLLPLLIIGVTSLVACGASLVLPETKGRPMPQTMADGEAIVRGQMLCGKRKDIEEPQWKNEKEKALIT</sequence>
<organism evidence="8 9">
    <name type="scientific">Trichoplusia ni</name>
    <name type="common">Cabbage looper</name>
    <dbReference type="NCBI Taxonomy" id="7111"/>
    <lineage>
        <taxon>Eukaryota</taxon>
        <taxon>Metazoa</taxon>
        <taxon>Ecdysozoa</taxon>
        <taxon>Arthropoda</taxon>
        <taxon>Hexapoda</taxon>
        <taxon>Insecta</taxon>
        <taxon>Pterygota</taxon>
        <taxon>Neoptera</taxon>
        <taxon>Endopterygota</taxon>
        <taxon>Lepidoptera</taxon>
        <taxon>Glossata</taxon>
        <taxon>Ditrysia</taxon>
        <taxon>Noctuoidea</taxon>
        <taxon>Noctuidae</taxon>
        <taxon>Plusiinae</taxon>
        <taxon>Trichoplusia</taxon>
    </lineage>
</organism>
<dbReference type="InterPro" id="IPR005829">
    <property type="entry name" value="Sugar_transporter_CS"/>
</dbReference>
<dbReference type="InterPro" id="IPR020846">
    <property type="entry name" value="MFS_dom"/>
</dbReference>
<dbReference type="InterPro" id="IPR005828">
    <property type="entry name" value="MFS_sugar_transport-like"/>
</dbReference>
<feature type="domain" description="Major facilitator superfamily (MFS) profile" evidence="7">
    <location>
        <begin position="47"/>
        <end position="529"/>
    </location>
</feature>
<feature type="transmembrane region" description="Helical" evidence="6">
    <location>
        <begin position="391"/>
        <end position="412"/>
    </location>
</feature>
<feature type="transmembrane region" description="Helical" evidence="6">
    <location>
        <begin position="278"/>
        <end position="296"/>
    </location>
</feature>
<keyword evidence="2 6" id="KW-0812">Transmembrane</keyword>
<keyword evidence="8" id="KW-1185">Reference proteome</keyword>
<dbReference type="GO" id="GO:0016020">
    <property type="term" value="C:membrane"/>
    <property type="evidence" value="ECO:0007669"/>
    <property type="project" value="UniProtKB-SubCell"/>
</dbReference>
<dbReference type="GeneID" id="113492960"/>
<feature type="transmembrane region" description="Helical" evidence="6">
    <location>
        <begin position="220"/>
        <end position="241"/>
    </location>
</feature>
<evidence type="ECO:0000259" key="7">
    <source>
        <dbReference type="PROSITE" id="PS50850"/>
    </source>
</evidence>
<feature type="transmembrane region" description="Helical" evidence="6">
    <location>
        <begin position="248"/>
        <end position="272"/>
    </location>
</feature>
<dbReference type="InterPro" id="IPR036259">
    <property type="entry name" value="MFS_trans_sf"/>
</dbReference>
<evidence type="ECO:0000256" key="6">
    <source>
        <dbReference type="SAM" id="Phobius"/>
    </source>
</evidence>
<feature type="transmembrane region" description="Helical" evidence="6">
    <location>
        <begin position="45"/>
        <end position="67"/>
    </location>
</feature>
<comment type="subcellular location">
    <subcellularLocation>
        <location evidence="1">Membrane</location>
        <topology evidence="1">Multi-pass membrane protein</topology>
    </subcellularLocation>
</comment>
<evidence type="ECO:0000313" key="9">
    <source>
        <dbReference type="RefSeq" id="XP_026726509.1"/>
    </source>
</evidence>
<feature type="transmembrane region" description="Helical" evidence="6">
    <location>
        <begin position="163"/>
        <end position="182"/>
    </location>
</feature>
<name>A0A7E5VDX9_TRINI</name>
<feature type="transmembrane region" description="Helical" evidence="6">
    <location>
        <begin position="419"/>
        <end position="439"/>
    </location>
</feature>
<evidence type="ECO:0000256" key="5">
    <source>
        <dbReference type="SAM" id="MobiDB-lite"/>
    </source>
</evidence>
<evidence type="ECO:0000256" key="4">
    <source>
        <dbReference type="ARBA" id="ARBA00023136"/>
    </source>
</evidence>
<dbReference type="PANTHER" id="PTHR24064">
    <property type="entry name" value="SOLUTE CARRIER FAMILY 22 MEMBER"/>
    <property type="match status" value="1"/>
</dbReference>
<feature type="transmembrane region" description="Helical" evidence="6">
    <location>
        <begin position="504"/>
        <end position="525"/>
    </location>
</feature>
<keyword evidence="3 6" id="KW-1133">Transmembrane helix</keyword>
<dbReference type="SUPFAM" id="SSF103473">
    <property type="entry name" value="MFS general substrate transporter"/>
    <property type="match status" value="1"/>
</dbReference>
<gene>
    <name evidence="9" type="primary">LOC113492960</name>
</gene>
<dbReference type="Proteomes" id="UP000322000">
    <property type="component" value="Chromosome 4"/>
</dbReference>
<feature type="region of interest" description="Disordered" evidence="5">
    <location>
        <begin position="1"/>
        <end position="25"/>
    </location>
</feature>
<dbReference type="PROSITE" id="PS50850">
    <property type="entry name" value="MFS"/>
    <property type="match status" value="1"/>
</dbReference>
<evidence type="ECO:0000256" key="3">
    <source>
        <dbReference type="ARBA" id="ARBA00022989"/>
    </source>
</evidence>